<feature type="binding site" evidence="5">
    <location>
        <position position="44"/>
    </location>
    <ligand>
        <name>S-adenosyl-L-methionine</name>
        <dbReference type="ChEBI" id="CHEBI:59789"/>
    </ligand>
</feature>
<feature type="binding site" evidence="5">
    <location>
        <position position="17"/>
    </location>
    <ligand>
        <name>S-adenosyl-L-methionine</name>
        <dbReference type="ChEBI" id="CHEBI:59789"/>
    </ligand>
</feature>
<dbReference type="EMBL" id="PFWP01000023">
    <property type="protein sequence ID" value="PJA49863.1"/>
    <property type="molecule type" value="Genomic_DNA"/>
</dbReference>
<dbReference type="InterPro" id="IPR001737">
    <property type="entry name" value="KsgA/Erm"/>
</dbReference>
<organism evidence="7 8">
    <name type="scientific">Candidatus Shapirobacteria bacterium CG_4_9_14_3_um_filter_39_13</name>
    <dbReference type="NCBI Taxonomy" id="1974479"/>
    <lineage>
        <taxon>Bacteria</taxon>
        <taxon>Candidatus Shapironibacteriota</taxon>
    </lineage>
</organism>
<reference evidence="8" key="1">
    <citation type="submission" date="2017-09" db="EMBL/GenBank/DDBJ databases">
        <title>Depth-based differentiation of microbial function through sediment-hosted aquifers and enrichment of novel symbionts in the deep terrestrial subsurface.</title>
        <authorList>
            <person name="Probst A.J."/>
            <person name="Ladd B."/>
            <person name="Jarett J.K."/>
            <person name="Geller-Mcgrath D.E."/>
            <person name="Sieber C.M.K."/>
            <person name="Emerson J.B."/>
            <person name="Anantharaman K."/>
            <person name="Thomas B.C."/>
            <person name="Malmstrom R."/>
            <person name="Stieglmeier M."/>
            <person name="Klingl A."/>
            <person name="Woyke T."/>
            <person name="Ryan C.M."/>
            <person name="Banfield J.F."/>
        </authorList>
    </citation>
    <scope>NUCLEOTIDE SEQUENCE [LARGE SCALE GENOMIC DNA]</scope>
</reference>
<dbReference type="SUPFAM" id="SSF53335">
    <property type="entry name" value="S-adenosyl-L-methionine-dependent methyltransferases"/>
    <property type="match status" value="1"/>
</dbReference>
<sequence>MNERSKMDKRQLWQSQNFLKNPEFVATLIDKTNINPFDTIVEIGPGKGIITRQLSKRAARVIAVEYDHELASRLKDELKNEHNIEIIKADFLRWNLPREQYKVFSNIPFNMTADIINKLLNGNNPPVATYIIMQDRAAERFMGSPVSKNSQMSILLQPFFEMGIVTRINRVYYYPVPNVNTVLAKFTRREKPLIEKGFSRLYRDFVVYGFNQWKPTILDSFSKIFTNKQMGIMNRKLKLEGEKPSELSLNQWLGMFDTFIKNVPDERKKLVWGSETKLKSQQARLQKQHRTRK</sequence>
<dbReference type="NCBIfam" id="NF000499">
    <property type="entry name" value="Erm23S_rRNA_broad"/>
    <property type="match status" value="1"/>
</dbReference>
<keyword evidence="4 5" id="KW-0694">RNA-binding</keyword>
<dbReference type="PROSITE" id="PS01131">
    <property type="entry name" value="RRNA_A_DIMETH"/>
    <property type="match status" value="1"/>
</dbReference>
<evidence type="ECO:0000313" key="7">
    <source>
        <dbReference type="EMBL" id="PJA49863.1"/>
    </source>
</evidence>
<evidence type="ECO:0000256" key="2">
    <source>
        <dbReference type="ARBA" id="ARBA00022679"/>
    </source>
</evidence>
<name>A0A2M7XME4_9BACT</name>
<feature type="binding site" evidence="5">
    <location>
        <position position="65"/>
    </location>
    <ligand>
        <name>S-adenosyl-L-methionine</name>
        <dbReference type="ChEBI" id="CHEBI:59789"/>
    </ligand>
</feature>
<dbReference type="InterPro" id="IPR020598">
    <property type="entry name" value="rRNA_Ade_methylase_Trfase_N"/>
</dbReference>
<dbReference type="Pfam" id="PF00398">
    <property type="entry name" value="RrnaAD"/>
    <property type="match status" value="1"/>
</dbReference>
<gene>
    <name evidence="7" type="ORF">CO169_00755</name>
</gene>
<protein>
    <submittedName>
        <fullName evidence="7">23S ribosomal RNA methyltransferase Erm</fullName>
    </submittedName>
</protein>
<dbReference type="GO" id="GO:0003723">
    <property type="term" value="F:RNA binding"/>
    <property type="evidence" value="ECO:0007669"/>
    <property type="project" value="UniProtKB-UniRule"/>
</dbReference>
<dbReference type="CDD" id="cd02440">
    <property type="entry name" value="AdoMet_MTases"/>
    <property type="match status" value="1"/>
</dbReference>
<dbReference type="AlphaFoldDB" id="A0A2M7XME4"/>
<feature type="binding site" evidence="5">
    <location>
        <position position="19"/>
    </location>
    <ligand>
        <name>S-adenosyl-L-methionine</name>
        <dbReference type="ChEBI" id="CHEBI:59789"/>
    </ligand>
</feature>
<dbReference type="PANTHER" id="PTHR11727:SF7">
    <property type="entry name" value="DIMETHYLADENOSINE TRANSFERASE-RELATED"/>
    <property type="match status" value="1"/>
</dbReference>
<dbReference type="InterPro" id="IPR029063">
    <property type="entry name" value="SAM-dependent_MTases_sf"/>
</dbReference>
<comment type="similarity">
    <text evidence="5">Belongs to the class I-like SAM-binding methyltransferase superfamily. rRNA adenine N(6)-methyltransferase family.</text>
</comment>
<evidence type="ECO:0000313" key="8">
    <source>
        <dbReference type="Proteomes" id="UP000230062"/>
    </source>
</evidence>
<feature type="binding site" evidence="5">
    <location>
        <position position="106"/>
    </location>
    <ligand>
        <name>S-adenosyl-L-methionine</name>
        <dbReference type="ChEBI" id="CHEBI:59789"/>
    </ligand>
</feature>
<comment type="caution">
    <text evidence="7">The sequence shown here is derived from an EMBL/GenBank/DDBJ whole genome shotgun (WGS) entry which is preliminary data.</text>
</comment>
<keyword evidence="3 5" id="KW-0949">S-adenosyl-L-methionine</keyword>
<keyword evidence="2 5" id="KW-0808">Transferase</keyword>
<evidence type="ECO:0000256" key="5">
    <source>
        <dbReference type="PROSITE-ProRule" id="PRU01026"/>
    </source>
</evidence>
<dbReference type="Gene3D" id="1.10.8.100">
    <property type="entry name" value="Ribosomal RNA adenine dimethylase-like, domain 2"/>
    <property type="match status" value="1"/>
</dbReference>
<dbReference type="InterPro" id="IPR020596">
    <property type="entry name" value="rRNA_Ade_Mease_Trfase_CS"/>
</dbReference>
<accession>A0A2M7XME4</accession>
<dbReference type="GO" id="GO:0000179">
    <property type="term" value="F:rRNA (adenine-N6,N6-)-dimethyltransferase activity"/>
    <property type="evidence" value="ECO:0007669"/>
    <property type="project" value="UniProtKB-UniRule"/>
</dbReference>
<proteinExistence type="inferred from homology"/>
<evidence type="ECO:0000256" key="4">
    <source>
        <dbReference type="ARBA" id="ARBA00022884"/>
    </source>
</evidence>
<dbReference type="PROSITE" id="PS51689">
    <property type="entry name" value="SAM_RNA_A_N6_MT"/>
    <property type="match status" value="1"/>
</dbReference>
<keyword evidence="1 5" id="KW-0489">Methyltransferase</keyword>
<evidence type="ECO:0000256" key="3">
    <source>
        <dbReference type="ARBA" id="ARBA00022691"/>
    </source>
</evidence>
<dbReference type="Gene3D" id="3.40.50.150">
    <property type="entry name" value="Vaccinia Virus protein VP39"/>
    <property type="match status" value="1"/>
</dbReference>
<evidence type="ECO:0000256" key="1">
    <source>
        <dbReference type="ARBA" id="ARBA00022603"/>
    </source>
</evidence>
<dbReference type="Proteomes" id="UP000230062">
    <property type="component" value="Unassembled WGS sequence"/>
</dbReference>
<dbReference type="PANTHER" id="PTHR11727">
    <property type="entry name" value="DIMETHYLADENOSINE TRANSFERASE"/>
    <property type="match status" value="1"/>
</dbReference>
<dbReference type="SMART" id="SM00650">
    <property type="entry name" value="rADc"/>
    <property type="match status" value="1"/>
</dbReference>
<dbReference type="InterPro" id="IPR023165">
    <property type="entry name" value="rRNA_Ade_diMease-like_C"/>
</dbReference>
<feature type="domain" description="Ribosomal RNA adenine methylase transferase N-terminal" evidence="6">
    <location>
        <begin position="24"/>
        <end position="190"/>
    </location>
</feature>
<evidence type="ECO:0000259" key="6">
    <source>
        <dbReference type="SMART" id="SM00650"/>
    </source>
</evidence>
<feature type="binding site" evidence="5">
    <location>
        <position position="90"/>
    </location>
    <ligand>
        <name>S-adenosyl-L-methionine</name>
        <dbReference type="ChEBI" id="CHEBI:59789"/>
    </ligand>
</feature>